<evidence type="ECO:0000256" key="1">
    <source>
        <dbReference type="ARBA" id="ARBA00004308"/>
    </source>
</evidence>
<accession>A0AAV1A353</accession>
<dbReference type="InterPro" id="IPR045845">
    <property type="entry name" value="BSK"/>
</dbReference>
<dbReference type="GO" id="GO:0012505">
    <property type="term" value="C:endomembrane system"/>
    <property type="evidence" value="ECO:0007669"/>
    <property type="project" value="UniProtKB-SubCell"/>
</dbReference>
<evidence type="ECO:0000256" key="4">
    <source>
        <dbReference type="ARBA" id="ARBA00022741"/>
    </source>
</evidence>
<keyword evidence="3" id="KW-0808">Transferase</keyword>
<evidence type="ECO:0000313" key="10">
    <source>
        <dbReference type="Proteomes" id="UP001157006"/>
    </source>
</evidence>
<proteinExistence type="predicted"/>
<evidence type="ECO:0000256" key="5">
    <source>
        <dbReference type="ARBA" id="ARBA00022777"/>
    </source>
</evidence>
<dbReference type="GO" id="GO:0005524">
    <property type="term" value="F:ATP binding"/>
    <property type="evidence" value="ECO:0007669"/>
    <property type="project" value="UniProtKB-KW"/>
</dbReference>
<gene>
    <name evidence="9" type="ORF">VFH_III092400</name>
</gene>
<keyword evidence="10" id="KW-1185">Reference proteome</keyword>
<evidence type="ECO:0000256" key="3">
    <source>
        <dbReference type="ARBA" id="ARBA00022679"/>
    </source>
</evidence>
<protein>
    <recommendedName>
        <fullName evidence="8">Serine/threonine-protein kinase BSK1-like TPR repeats domain-containing protein</fullName>
    </recommendedName>
</protein>
<dbReference type="PANTHER" id="PTHR45863">
    <property type="entry name" value="SERINE/THREONINE-PROTEIN KINASE BSK5"/>
    <property type="match status" value="1"/>
</dbReference>
<keyword evidence="6" id="KW-0067">ATP-binding</keyword>
<dbReference type="AlphaFoldDB" id="A0AAV1A353"/>
<feature type="domain" description="Serine/threonine-protein kinase BSK1-like TPR repeats" evidence="8">
    <location>
        <begin position="40"/>
        <end position="89"/>
    </location>
</feature>
<dbReference type="GO" id="GO:0004672">
    <property type="term" value="F:protein kinase activity"/>
    <property type="evidence" value="ECO:0007669"/>
    <property type="project" value="InterPro"/>
</dbReference>
<name>A0AAV1A353_VICFA</name>
<dbReference type="Pfam" id="PF25575">
    <property type="entry name" value="TPR_BSK1_C"/>
    <property type="match status" value="1"/>
</dbReference>
<dbReference type="InterPro" id="IPR058209">
    <property type="entry name" value="TPR_BSK1_C"/>
</dbReference>
<organism evidence="9 10">
    <name type="scientific">Vicia faba</name>
    <name type="common">Broad bean</name>
    <name type="synonym">Faba vulgaris</name>
    <dbReference type="NCBI Taxonomy" id="3906"/>
    <lineage>
        <taxon>Eukaryota</taxon>
        <taxon>Viridiplantae</taxon>
        <taxon>Streptophyta</taxon>
        <taxon>Embryophyta</taxon>
        <taxon>Tracheophyta</taxon>
        <taxon>Spermatophyta</taxon>
        <taxon>Magnoliopsida</taxon>
        <taxon>eudicotyledons</taxon>
        <taxon>Gunneridae</taxon>
        <taxon>Pentapetalae</taxon>
        <taxon>rosids</taxon>
        <taxon>fabids</taxon>
        <taxon>Fabales</taxon>
        <taxon>Fabaceae</taxon>
        <taxon>Papilionoideae</taxon>
        <taxon>50 kb inversion clade</taxon>
        <taxon>NPAAA clade</taxon>
        <taxon>Hologalegina</taxon>
        <taxon>IRL clade</taxon>
        <taxon>Fabeae</taxon>
        <taxon>Vicia</taxon>
    </lineage>
</organism>
<evidence type="ECO:0000256" key="2">
    <source>
        <dbReference type="ARBA" id="ARBA00022475"/>
    </source>
</evidence>
<comment type="subcellular location">
    <subcellularLocation>
        <location evidence="1">Endomembrane system</location>
    </subcellularLocation>
</comment>
<dbReference type="GO" id="GO:0009742">
    <property type="term" value="P:brassinosteroid mediated signaling pathway"/>
    <property type="evidence" value="ECO:0007669"/>
    <property type="project" value="InterPro"/>
</dbReference>
<keyword evidence="5" id="KW-0418">Kinase</keyword>
<dbReference type="EMBL" id="OX451738">
    <property type="protein sequence ID" value="CAI8603582.1"/>
    <property type="molecule type" value="Genomic_DNA"/>
</dbReference>
<dbReference type="Proteomes" id="UP001157006">
    <property type="component" value="Chromosome 3"/>
</dbReference>
<keyword evidence="4" id="KW-0547">Nucleotide-binding</keyword>
<keyword evidence="2" id="KW-1003">Cell membrane</keyword>
<evidence type="ECO:0000313" key="9">
    <source>
        <dbReference type="EMBL" id="CAI8603582.1"/>
    </source>
</evidence>
<dbReference type="PANTHER" id="PTHR45863:SF2">
    <property type="entry name" value="SERINE_THREONINE-PROTEIN KINASE BSK7-RELATED"/>
    <property type="match status" value="1"/>
</dbReference>
<evidence type="ECO:0000256" key="7">
    <source>
        <dbReference type="ARBA" id="ARBA00023136"/>
    </source>
</evidence>
<evidence type="ECO:0000256" key="6">
    <source>
        <dbReference type="ARBA" id="ARBA00022840"/>
    </source>
</evidence>
<keyword evidence="7" id="KW-0472">Membrane</keyword>
<evidence type="ECO:0000259" key="8">
    <source>
        <dbReference type="Pfam" id="PF25575"/>
    </source>
</evidence>
<sequence length="105" mass="11365">MEEAIETSVCVVAAVPDVGSSFATSVRGSVEGFNFSELHVIGVGSKTSPTIYVCHSLSYLISNMPNETLGDAMQAQMISLIWHLAFYLQVVALMELGRENDPQIN</sequence>
<reference evidence="9 10" key="1">
    <citation type="submission" date="2023-01" db="EMBL/GenBank/DDBJ databases">
        <authorList>
            <person name="Kreplak J."/>
        </authorList>
    </citation>
    <scope>NUCLEOTIDE SEQUENCE [LARGE SCALE GENOMIC DNA]</scope>
</reference>